<evidence type="ECO:0000256" key="6">
    <source>
        <dbReference type="ARBA" id="ARBA00023172"/>
    </source>
</evidence>
<dbReference type="GO" id="GO:0003677">
    <property type="term" value="F:DNA binding"/>
    <property type="evidence" value="ECO:0007669"/>
    <property type="project" value="InterPro"/>
</dbReference>
<dbReference type="NCBIfam" id="NF007371">
    <property type="entry name" value="PRK09871.1"/>
    <property type="match status" value="1"/>
</dbReference>
<name>A0A022PP18_9GAMM</name>
<evidence type="ECO:0000313" key="9">
    <source>
        <dbReference type="Proteomes" id="UP000023464"/>
    </source>
</evidence>
<sequence length="206" mass="24006">MGQRRHLTQYEVERILEVAKKSPNGARDYCLVYMSFVHGLRVSEARYLRLSDLDLDDGSLYIRRLKGGFSTIHPLLGYEIQAIKEWLKVRKTFRGAESDWLFLSRSGNALTRQRVYQLINQFGRLAKISIDSHPHMLRHACGFALADRGIDTRLIQDYLGHSNIRHTVRYTASNAERFHGVWGVKRNRQRELHFDYVPQENACSTE</sequence>
<reference evidence="8 9" key="1">
    <citation type="submission" date="2014-03" db="EMBL/GenBank/DDBJ databases">
        <title>Draft Genome of Photorhabdus luminescens BA1, an Egyptian Isolate.</title>
        <authorList>
            <person name="Ghazal S."/>
            <person name="Hurst S.G.IV."/>
            <person name="Morris K."/>
            <person name="Thomas K."/>
            <person name="Tisa L.S."/>
        </authorList>
    </citation>
    <scope>NUCLEOTIDE SEQUENCE [LARGE SCALE GENOMIC DNA]</scope>
    <source>
        <strain evidence="8 9">BA1</strain>
    </source>
</reference>
<keyword evidence="6" id="KW-0233">DNA recombination</keyword>
<dbReference type="Gene3D" id="1.10.443.10">
    <property type="entry name" value="Intergrase catalytic core"/>
    <property type="match status" value="1"/>
</dbReference>
<comment type="caution">
    <text evidence="8">The sequence shown here is derived from an EMBL/GenBank/DDBJ whole genome shotgun (WGS) entry which is preliminary data.</text>
</comment>
<evidence type="ECO:0000256" key="1">
    <source>
        <dbReference type="ARBA" id="ARBA00008857"/>
    </source>
</evidence>
<protein>
    <submittedName>
        <fullName evidence="8">Site-specific recombinase XerD</fullName>
    </submittedName>
</protein>
<gene>
    <name evidence="8" type="ORF">BA1DRAFT_00238</name>
</gene>
<dbReference type="InterPro" id="IPR050090">
    <property type="entry name" value="Tyrosine_recombinase_XerCD"/>
</dbReference>
<accession>A0A022PP18</accession>
<dbReference type="NCBIfam" id="NF007370">
    <property type="entry name" value="PRK09870.1"/>
    <property type="match status" value="1"/>
</dbReference>
<organism evidence="8 9">
    <name type="scientific">Photorhabdus aegyptia</name>
    <dbReference type="NCBI Taxonomy" id="2805098"/>
    <lineage>
        <taxon>Bacteria</taxon>
        <taxon>Pseudomonadati</taxon>
        <taxon>Pseudomonadota</taxon>
        <taxon>Gammaproteobacteria</taxon>
        <taxon>Enterobacterales</taxon>
        <taxon>Morganellaceae</taxon>
        <taxon>Photorhabdus</taxon>
    </lineage>
</organism>
<dbReference type="SUPFAM" id="SSF56349">
    <property type="entry name" value="DNA breaking-rejoining enzymes"/>
    <property type="match status" value="1"/>
</dbReference>
<keyword evidence="3" id="KW-0229">DNA integration</keyword>
<dbReference type="PANTHER" id="PTHR30349">
    <property type="entry name" value="PHAGE INTEGRASE-RELATED"/>
    <property type="match status" value="1"/>
</dbReference>
<dbReference type="AlphaFoldDB" id="A0A022PP18"/>
<dbReference type="EMBL" id="JFGV01000002">
    <property type="protein sequence ID" value="EYU17179.1"/>
    <property type="molecule type" value="Genomic_DNA"/>
</dbReference>
<dbReference type="Proteomes" id="UP000023464">
    <property type="component" value="Unassembled WGS sequence"/>
</dbReference>
<keyword evidence="5" id="KW-0804">Transcription</keyword>
<dbReference type="Pfam" id="PF00589">
    <property type="entry name" value="Phage_integrase"/>
    <property type="match status" value="1"/>
</dbReference>
<dbReference type="GO" id="GO:0015074">
    <property type="term" value="P:DNA integration"/>
    <property type="evidence" value="ECO:0007669"/>
    <property type="project" value="UniProtKB-KW"/>
</dbReference>
<evidence type="ECO:0000256" key="5">
    <source>
        <dbReference type="ARBA" id="ARBA00023163"/>
    </source>
</evidence>
<dbReference type="GO" id="GO:0006310">
    <property type="term" value="P:DNA recombination"/>
    <property type="evidence" value="ECO:0007669"/>
    <property type="project" value="UniProtKB-KW"/>
</dbReference>
<evidence type="ECO:0000259" key="7">
    <source>
        <dbReference type="PROSITE" id="PS51898"/>
    </source>
</evidence>
<evidence type="ECO:0000313" key="8">
    <source>
        <dbReference type="EMBL" id="EYU17179.1"/>
    </source>
</evidence>
<keyword evidence="9" id="KW-1185">Reference proteome</keyword>
<dbReference type="InterPro" id="IPR002104">
    <property type="entry name" value="Integrase_catalytic"/>
</dbReference>
<keyword evidence="4" id="KW-0805">Transcription regulation</keyword>
<evidence type="ECO:0000256" key="2">
    <source>
        <dbReference type="ARBA" id="ARBA00022558"/>
    </source>
</evidence>
<evidence type="ECO:0000256" key="3">
    <source>
        <dbReference type="ARBA" id="ARBA00022908"/>
    </source>
</evidence>
<dbReference type="PROSITE" id="PS51898">
    <property type="entry name" value="TYR_RECOMBINASE"/>
    <property type="match status" value="1"/>
</dbReference>
<dbReference type="PATRIC" id="fig|1393736.3.peg.240"/>
<dbReference type="PANTHER" id="PTHR30349:SF62">
    <property type="entry name" value="TYPE 1 FIMBRIAE REGULATORY PROTEIN FIMB-RELATED"/>
    <property type="match status" value="1"/>
</dbReference>
<comment type="similarity">
    <text evidence="1">Belongs to the 'phage' integrase family.</text>
</comment>
<keyword evidence="2" id="KW-1029">Fimbrium biogenesis</keyword>
<proteinExistence type="inferred from homology"/>
<dbReference type="RefSeq" id="WP_036775462.1">
    <property type="nucleotide sequence ID" value="NZ_CAWLTM010000113.1"/>
</dbReference>
<feature type="domain" description="Tyr recombinase" evidence="7">
    <location>
        <begin position="2"/>
        <end position="183"/>
    </location>
</feature>
<dbReference type="InterPro" id="IPR011010">
    <property type="entry name" value="DNA_brk_join_enz"/>
</dbReference>
<evidence type="ECO:0000256" key="4">
    <source>
        <dbReference type="ARBA" id="ARBA00023015"/>
    </source>
</evidence>
<dbReference type="InterPro" id="IPR013762">
    <property type="entry name" value="Integrase-like_cat_sf"/>
</dbReference>